<dbReference type="InterPro" id="IPR011701">
    <property type="entry name" value="MFS"/>
</dbReference>
<dbReference type="SUPFAM" id="SSF103473">
    <property type="entry name" value="MFS general substrate transporter"/>
    <property type="match status" value="1"/>
</dbReference>
<evidence type="ECO:0000256" key="1">
    <source>
        <dbReference type="ARBA" id="ARBA00004651"/>
    </source>
</evidence>
<sequence length="627" mass="67895">MSGSNQFDLLRTRRFAPFFATQALGAFNDNAFRQAMIVLIGFHLGLSVEKAGTYAMIAPAIFILPFFLFSASAGQIAEKFEKTRLIRYIKLFEIGAMLLAVYAFHAHQVWLLFVVLFLMGLHSTAFGPIKYAILPQALKSEELVGGNGLVEMGTSIAVLLGMMAGGALMALGDFGTTAASVLVVAIAVAGYLTSRAIPPAPATAPDLKFNYNAAGETVRTMRYIGANRTIFNSVLGISWFWFFGTVFTSQLPAYTQVFLGGGESVLNLTLALFSIGVGVGSLLCERLSGHKVEIGLVPFGSIGMTVFALDLYFARPLPAAVNGLGLGAFLLAPGHWRIVLDLVLIGAFAGLFIVPLFALVQSRSERSELSRVIAGNNILNALFMVLAAGLGLGLTALGFSIPQIFLTVALLNAAVAIYIYTLVPEFLMRFLSWVLVKTLYRIEADGAARVPEEGPALLVCNHVSFMDPLIVMGIVRRPIRFVMYYKIFRIPLLNFIFRTAKAIPIAGAKEDAELLERAFDEVDRALADGELVCIFPEGGLTRDGEIAPFRPGVEHILARRPVPVVPIALRGLWGSVFSRRDSALGRSRLPRRFWSRIGIAFDEPLPAAQASAAVLEAKVRALRGDQA</sequence>
<comment type="caution">
    <text evidence="9">The sequence shown here is derived from an EMBL/GenBank/DDBJ whole genome shotgun (WGS) entry which is preliminary data.</text>
</comment>
<evidence type="ECO:0000313" key="9">
    <source>
        <dbReference type="EMBL" id="MFC4820898.1"/>
    </source>
</evidence>
<dbReference type="Pfam" id="PF07690">
    <property type="entry name" value="MFS_1"/>
    <property type="match status" value="1"/>
</dbReference>
<keyword evidence="3" id="KW-1003">Cell membrane</keyword>
<organism evidence="9 10">
    <name type="scientific">Dokdonella ginsengisoli</name>
    <dbReference type="NCBI Taxonomy" id="363846"/>
    <lineage>
        <taxon>Bacteria</taxon>
        <taxon>Pseudomonadati</taxon>
        <taxon>Pseudomonadota</taxon>
        <taxon>Gammaproteobacteria</taxon>
        <taxon>Lysobacterales</taxon>
        <taxon>Rhodanobacteraceae</taxon>
        <taxon>Dokdonella</taxon>
    </lineage>
</organism>
<dbReference type="RefSeq" id="WP_380021018.1">
    <property type="nucleotide sequence ID" value="NZ_JBHSHD010000008.1"/>
</dbReference>
<reference evidence="10" key="1">
    <citation type="journal article" date="2019" name="Int. J. Syst. Evol. Microbiol.">
        <title>The Global Catalogue of Microorganisms (GCM) 10K type strain sequencing project: providing services to taxonomists for standard genome sequencing and annotation.</title>
        <authorList>
            <consortium name="The Broad Institute Genomics Platform"/>
            <consortium name="The Broad Institute Genome Sequencing Center for Infectious Disease"/>
            <person name="Wu L."/>
            <person name="Ma J."/>
        </authorList>
    </citation>
    <scope>NUCLEOTIDE SEQUENCE [LARGE SCALE GENOMIC DNA]</scope>
    <source>
        <strain evidence="10">CCUG 30340</strain>
    </source>
</reference>
<evidence type="ECO:0000256" key="7">
    <source>
        <dbReference type="SAM" id="Phobius"/>
    </source>
</evidence>
<dbReference type="CDD" id="cd07989">
    <property type="entry name" value="LPLAT_AGPAT-like"/>
    <property type="match status" value="1"/>
</dbReference>
<keyword evidence="10" id="KW-1185">Reference proteome</keyword>
<feature type="transmembrane region" description="Helical" evidence="7">
    <location>
        <begin position="85"/>
        <end position="104"/>
    </location>
</feature>
<evidence type="ECO:0000256" key="5">
    <source>
        <dbReference type="ARBA" id="ARBA00022989"/>
    </source>
</evidence>
<feature type="transmembrane region" description="Helical" evidence="7">
    <location>
        <begin position="334"/>
        <end position="357"/>
    </location>
</feature>
<gene>
    <name evidence="9" type="ORF">ACFO6Q_11215</name>
</gene>
<keyword evidence="5 7" id="KW-1133">Transmembrane helix</keyword>
<feature type="transmembrane region" description="Helical" evidence="7">
    <location>
        <begin position="229"/>
        <end position="253"/>
    </location>
</feature>
<name>A0ABV9QU47_9GAMM</name>
<comment type="subcellular location">
    <subcellularLocation>
        <location evidence="1">Cell membrane</location>
        <topology evidence="1">Multi-pass membrane protein</topology>
    </subcellularLocation>
</comment>
<protein>
    <submittedName>
        <fullName evidence="9">MFS transporter</fullName>
    </submittedName>
</protein>
<dbReference type="InterPro" id="IPR002123">
    <property type="entry name" value="Plipid/glycerol_acylTrfase"/>
</dbReference>
<accession>A0ABV9QU47</accession>
<evidence type="ECO:0000259" key="8">
    <source>
        <dbReference type="SMART" id="SM00563"/>
    </source>
</evidence>
<dbReference type="SUPFAM" id="SSF69593">
    <property type="entry name" value="Glycerol-3-phosphate (1)-acyltransferase"/>
    <property type="match status" value="1"/>
</dbReference>
<evidence type="ECO:0000256" key="3">
    <source>
        <dbReference type="ARBA" id="ARBA00022475"/>
    </source>
</evidence>
<feature type="transmembrane region" description="Helical" evidence="7">
    <location>
        <begin position="265"/>
        <end position="284"/>
    </location>
</feature>
<evidence type="ECO:0000256" key="4">
    <source>
        <dbReference type="ARBA" id="ARBA00022692"/>
    </source>
</evidence>
<dbReference type="SMART" id="SM00563">
    <property type="entry name" value="PlsC"/>
    <property type="match status" value="1"/>
</dbReference>
<dbReference type="PANTHER" id="PTHR43266">
    <property type="entry name" value="MACROLIDE-EFFLUX PROTEIN"/>
    <property type="match status" value="1"/>
</dbReference>
<feature type="transmembrane region" description="Helical" evidence="7">
    <location>
        <begin position="149"/>
        <end position="168"/>
    </location>
</feature>
<dbReference type="CDD" id="cd06173">
    <property type="entry name" value="MFS_MefA_like"/>
    <property type="match status" value="1"/>
</dbReference>
<dbReference type="PANTHER" id="PTHR43266:SF2">
    <property type="entry name" value="MAJOR FACILITATOR SUPERFAMILY (MFS) PROFILE DOMAIN-CONTAINING PROTEIN"/>
    <property type="match status" value="1"/>
</dbReference>
<feature type="transmembrane region" description="Helical" evidence="7">
    <location>
        <begin position="404"/>
        <end position="423"/>
    </location>
</feature>
<keyword evidence="2" id="KW-0813">Transport</keyword>
<feature type="transmembrane region" description="Helical" evidence="7">
    <location>
        <begin position="296"/>
        <end position="314"/>
    </location>
</feature>
<dbReference type="InterPro" id="IPR036259">
    <property type="entry name" value="MFS_trans_sf"/>
</dbReference>
<feature type="transmembrane region" description="Helical" evidence="7">
    <location>
        <begin position="110"/>
        <end position="129"/>
    </location>
</feature>
<keyword evidence="6 7" id="KW-0472">Membrane</keyword>
<evidence type="ECO:0000256" key="6">
    <source>
        <dbReference type="ARBA" id="ARBA00023136"/>
    </source>
</evidence>
<evidence type="ECO:0000256" key="2">
    <source>
        <dbReference type="ARBA" id="ARBA00022448"/>
    </source>
</evidence>
<dbReference type="EMBL" id="JBHSHD010000008">
    <property type="protein sequence ID" value="MFC4820898.1"/>
    <property type="molecule type" value="Genomic_DNA"/>
</dbReference>
<feature type="transmembrane region" description="Helical" evidence="7">
    <location>
        <begin position="51"/>
        <end position="73"/>
    </location>
</feature>
<dbReference type="Gene3D" id="1.20.1250.20">
    <property type="entry name" value="MFS general substrate transporter like domains"/>
    <property type="match status" value="1"/>
</dbReference>
<feature type="transmembrane region" description="Helical" evidence="7">
    <location>
        <begin position="174"/>
        <end position="192"/>
    </location>
</feature>
<dbReference type="Proteomes" id="UP001595886">
    <property type="component" value="Unassembled WGS sequence"/>
</dbReference>
<evidence type="ECO:0000313" key="10">
    <source>
        <dbReference type="Proteomes" id="UP001595886"/>
    </source>
</evidence>
<proteinExistence type="predicted"/>
<keyword evidence="4 7" id="KW-0812">Transmembrane</keyword>
<dbReference type="Pfam" id="PF01553">
    <property type="entry name" value="Acyltransferase"/>
    <property type="match status" value="1"/>
</dbReference>
<feature type="domain" description="Phospholipid/glycerol acyltransferase" evidence="8">
    <location>
        <begin position="456"/>
        <end position="572"/>
    </location>
</feature>
<feature type="transmembrane region" description="Helical" evidence="7">
    <location>
        <begin position="378"/>
        <end position="398"/>
    </location>
</feature>